<gene>
    <name evidence="1" type="ORF">CC1G_09197</name>
</gene>
<reference evidence="1 2" key="1">
    <citation type="journal article" date="2010" name="Proc. Natl. Acad. Sci. U.S.A.">
        <title>Insights into evolution of multicellular fungi from the assembled chromosomes of the mushroom Coprinopsis cinerea (Coprinus cinereus).</title>
        <authorList>
            <person name="Stajich J.E."/>
            <person name="Wilke S.K."/>
            <person name="Ahren D."/>
            <person name="Au C.H."/>
            <person name="Birren B.W."/>
            <person name="Borodovsky M."/>
            <person name="Burns C."/>
            <person name="Canback B."/>
            <person name="Casselton L.A."/>
            <person name="Cheng C.K."/>
            <person name="Deng J."/>
            <person name="Dietrich F.S."/>
            <person name="Fargo D.C."/>
            <person name="Farman M.L."/>
            <person name="Gathman A.C."/>
            <person name="Goldberg J."/>
            <person name="Guigo R."/>
            <person name="Hoegger P.J."/>
            <person name="Hooker J.B."/>
            <person name="Huggins A."/>
            <person name="James T.Y."/>
            <person name="Kamada T."/>
            <person name="Kilaru S."/>
            <person name="Kodira C."/>
            <person name="Kues U."/>
            <person name="Kupfer D."/>
            <person name="Kwan H.S."/>
            <person name="Lomsadze A."/>
            <person name="Li W."/>
            <person name="Lilly W.W."/>
            <person name="Ma L.J."/>
            <person name="Mackey A.J."/>
            <person name="Manning G."/>
            <person name="Martin F."/>
            <person name="Muraguchi H."/>
            <person name="Natvig D.O."/>
            <person name="Palmerini H."/>
            <person name="Ramesh M.A."/>
            <person name="Rehmeyer C.J."/>
            <person name="Roe B.A."/>
            <person name="Shenoy N."/>
            <person name="Stanke M."/>
            <person name="Ter-Hovhannisyan V."/>
            <person name="Tunlid A."/>
            <person name="Velagapudi R."/>
            <person name="Vision T.J."/>
            <person name="Zeng Q."/>
            <person name="Zolan M.E."/>
            <person name="Pukkila P.J."/>
        </authorList>
    </citation>
    <scope>NUCLEOTIDE SEQUENCE [LARGE SCALE GENOMIC DNA]</scope>
    <source>
        <strain evidence="2">Okayama-7 / 130 / ATCC MYA-4618 / FGSC 9003</strain>
    </source>
</reference>
<keyword evidence="2" id="KW-1185">Reference proteome</keyword>
<comment type="caution">
    <text evidence="1">The sequence shown here is derived from an EMBL/GenBank/DDBJ whole genome shotgun (WGS) entry which is preliminary data.</text>
</comment>
<dbReference type="GeneID" id="6016484"/>
<evidence type="ECO:0000313" key="1">
    <source>
        <dbReference type="EMBL" id="EAU82011.2"/>
    </source>
</evidence>
<name>A8P9X5_COPC7</name>
<dbReference type="eggNOG" id="ENOG502R24Y">
    <property type="taxonomic scope" value="Eukaryota"/>
</dbReference>
<organism evidence="1 2">
    <name type="scientific">Coprinopsis cinerea (strain Okayama-7 / 130 / ATCC MYA-4618 / FGSC 9003)</name>
    <name type="common">Inky cap fungus</name>
    <name type="synonym">Hormographiella aspergillata</name>
    <dbReference type="NCBI Taxonomy" id="240176"/>
    <lineage>
        <taxon>Eukaryota</taxon>
        <taxon>Fungi</taxon>
        <taxon>Dikarya</taxon>
        <taxon>Basidiomycota</taxon>
        <taxon>Agaricomycotina</taxon>
        <taxon>Agaricomycetes</taxon>
        <taxon>Agaricomycetidae</taxon>
        <taxon>Agaricales</taxon>
        <taxon>Agaricineae</taxon>
        <taxon>Psathyrellaceae</taxon>
        <taxon>Coprinopsis</taxon>
    </lineage>
</organism>
<proteinExistence type="predicted"/>
<dbReference type="RefSeq" id="XP_001839863.2">
    <property type="nucleotide sequence ID" value="XM_001839811.2"/>
</dbReference>
<accession>A8P9X5</accession>
<dbReference type="Proteomes" id="UP000001861">
    <property type="component" value="Unassembled WGS sequence"/>
</dbReference>
<protein>
    <recommendedName>
        <fullName evidence="3">F-box domain-containing protein</fullName>
    </recommendedName>
</protein>
<dbReference type="InParanoid" id="A8P9X5"/>
<dbReference type="VEuPathDB" id="FungiDB:CC1G_09197"/>
<dbReference type="OrthoDB" id="2840678at2759"/>
<evidence type="ECO:0008006" key="3">
    <source>
        <dbReference type="Google" id="ProtNLM"/>
    </source>
</evidence>
<dbReference type="KEGG" id="cci:CC1G_09197"/>
<dbReference type="OMA" id="REMTHIS"/>
<dbReference type="HOGENOM" id="CLU_020999_4_0_1"/>
<dbReference type="EMBL" id="AACS02000002">
    <property type="protein sequence ID" value="EAU82011.2"/>
    <property type="molecule type" value="Genomic_DNA"/>
</dbReference>
<evidence type="ECO:0000313" key="2">
    <source>
        <dbReference type="Proteomes" id="UP000001861"/>
    </source>
</evidence>
<sequence>MAEIIRKQEDLNHKQLEAGPRAIKDLNKVLADLRREYDSLHNAGLPIFTLPNEVLEEVFQCAADMTRDEPTWDPNLGDLTKALTEIRITHVCSQFRKIALRLSSLWAFFSNVGRGKEDTAKRFKLYLQRSKSHPLELWIDFRNQTSVPRDLLRLAVEHVERWQYITILYNENAVGASKIQQWLGGSKAPLLEHLDLGLHGGHPSGWTKHEQETRCSDTAPSILEGGCPRLTSLRLGAFFASKLLPPISTVTHLSIEFSFTYMGPRQFQPPIPWDVFTKILKLPLLSFSIDDGCIRGNPAAQTSAITLPHLKHLRLGRTRSLGFQPISVLISQFLVNLVAPALESLTFDRICICLPFDPEQPVPMSFPQLHSVYALPHLRNWGEEVAWLRVLSEASPAVRSFSGTFTPEHHSRGESEREVGCLLDASSPHGMIWPTLEKLAVLHPVEDAGKLEEFVKLRSTPDRRFTLKVPLDDACCWNSPTCSTGYHKYEVLFNLGELSPWDSTDEVFPRAMWPPGENLIRRPKFAKSFLEGRF</sequence>
<dbReference type="AlphaFoldDB" id="A8P9X5"/>